<comment type="caution">
    <text evidence="1">The sequence shown here is derived from an EMBL/GenBank/DDBJ whole genome shotgun (WGS) entry which is preliminary data.</text>
</comment>
<sequence>MNKGSPYKGQRLAIQGGYPDGIYVSKRVFETIQRKAVITNIKIIDRKIVIEYKAKKGESYGVMELYDIGPAPIKRRNQNDNDK</sequence>
<evidence type="ECO:0000313" key="1">
    <source>
        <dbReference type="EMBL" id="PPB10882.1"/>
    </source>
</evidence>
<dbReference type="EMBL" id="PRKQ01000003">
    <property type="protein sequence ID" value="PPB10882.1"/>
    <property type="molecule type" value="Genomic_DNA"/>
</dbReference>
<dbReference type="AlphaFoldDB" id="A0AAP8QG25"/>
<dbReference type="Proteomes" id="UP000239759">
    <property type="component" value="Unassembled WGS sequence"/>
</dbReference>
<evidence type="ECO:0000313" key="2">
    <source>
        <dbReference type="Proteomes" id="UP000239759"/>
    </source>
</evidence>
<dbReference type="RefSeq" id="WP_104030899.1">
    <property type="nucleotide sequence ID" value="NZ_PRKQ01000003.1"/>
</dbReference>
<name>A0AAP8QG25_BRELA</name>
<organism evidence="1 2">
    <name type="scientific">Brevibacillus laterosporus</name>
    <name type="common">Bacillus laterosporus</name>
    <dbReference type="NCBI Taxonomy" id="1465"/>
    <lineage>
        <taxon>Bacteria</taxon>
        <taxon>Bacillati</taxon>
        <taxon>Bacillota</taxon>
        <taxon>Bacilli</taxon>
        <taxon>Bacillales</taxon>
        <taxon>Paenibacillaceae</taxon>
        <taxon>Brevibacillus</taxon>
    </lineage>
</organism>
<reference evidence="1 2" key="1">
    <citation type="submission" date="2018-02" db="EMBL/GenBank/DDBJ databases">
        <title>Comparative analysis of genomes of three Brevibacillus laterosporus strains producers of potent antimicrobials isolated from silage.</title>
        <authorList>
            <person name="Kojic M."/>
            <person name="Miljkovic M."/>
            <person name="Studholme D."/>
            <person name="Filipic B."/>
        </authorList>
    </citation>
    <scope>NUCLEOTIDE SEQUENCE [LARGE SCALE GENOMIC DNA]</scope>
    <source>
        <strain evidence="1 2">BGSP11</strain>
    </source>
</reference>
<proteinExistence type="predicted"/>
<gene>
    <name evidence="1" type="ORF">C4A77_04455</name>
</gene>
<protein>
    <submittedName>
        <fullName evidence="1">Uncharacterized protein</fullName>
    </submittedName>
</protein>
<accession>A0AAP8QG25</accession>